<evidence type="ECO:0000256" key="1">
    <source>
        <dbReference type="SAM" id="Phobius"/>
    </source>
</evidence>
<feature type="transmembrane region" description="Helical" evidence="1">
    <location>
        <begin position="93"/>
        <end position="113"/>
    </location>
</feature>
<proteinExistence type="predicted"/>
<protein>
    <recommendedName>
        <fullName evidence="4">DUF3341 domain-containing protein</fullName>
    </recommendedName>
</protein>
<evidence type="ECO:0000313" key="3">
    <source>
        <dbReference type="Proteomes" id="UP001378956"/>
    </source>
</evidence>
<evidence type="ECO:0000313" key="2">
    <source>
        <dbReference type="EMBL" id="MEJ2903979.1"/>
    </source>
</evidence>
<reference evidence="2 3" key="1">
    <citation type="submission" date="2024-03" db="EMBL/GenBank/DDBJ databases">
        <title>Sequence of Lycoming College Course Isolates.</title>
        <authorList>
            <person name="Plotts O."/>
            <person name="Newman J."/>
        </authorList>
    </citation>
    <scope>NUCLEOTIDE SEQUENCE [LARGE SCALE GENOMIC DNA]</scope>
    <source>
        <strain evidence="2 3">CJB-3</strain>
    </source>
</reference>
<dbReference type="EMBL" id="JBBEUB010000005">
    <property type="protein sequence ID" value="MEJ2903979.1"/>
    <property type="molecule type" value="Genomic_DNA"/>
</dbReference>
<dbReference type="Proteomes" id="UP001378956">
    <property type="component" value="Unassembled WGS sequence"/>
</dbReference>
<feature type="transmembrane region" description="Helical" evidence="1">
    <location>
        <begin position="49"/>
        <end position="70"/>
    </location>
</feature>
<keyword evidence="1" id="KW-1133">Transmembrane helix</keyword>
<keyword evidence="1" id="KW-0472">Membrane</keyword>
<accession>A0ABU8NNZ2</accession>
<sequence>MELKDEELTRLLKGMEMEEPSMSFTRNVMEQIKLEKQPVALKTRVDNRIIYGIAAIFGAFIAGVFIYAIGNSTVTYELPKVKIDLTGAVDKTLTPGFLTAFLFIDVVIALIYFDSILRRKKGKSLQ</sequence>
<evidence type="ECO:0008006" key="4">
    <source>
        <dbReference type="Google" id="ProtNLM"/>
    </source>
</evidence>
<dbReference type="RefSeq" id="WP_288881249.1">
    <property type="nucleotide sequence ID" value="NZ_CBFGNQ010000039.1"/>
</dbReference>
<comment type="caution">
    <text evidence="2">The sequence shown here is derived from an EMBL/GenBank/DDBJ whole genome shotgun (WGS) entry which is preliminary data.</text>
</comment>
<gene>
    <name evidence="2" type="ORF">WAE58_16160</name>
</gene>
<organism evidence="2 3">
    <name type="scientific">Pedobacter panaciterrae</name>
    <dbReference type="NCBI Taxonomy" id="363849"/>
    <lineage>
        <taxon>Bacteria</taxon>
        <taxon>Pseudomonadati</taxon>
        <taxon>Bacteroidota</taxon>
        <taxon>Sphingobacteriia</taxon>
        <taxon>Sphingobacteriales</taxon>
        <taxon>Sphingobacteriaceae</taxon>
        <taxon>Pedobacter</taxon>
    </lineage>
</organism>
<keyword evidence="3" id="KW-1185">Reference proteome</keyword>
<keyword evidence="1" id="KW-0812">Transmembrane</keyword>
<name>A0ABU8NNZ2_9SPHI</name>